<dbReference type="InterPro" id="IPR001841">
    <property type="entry name" value="Znf_RING"/>
</dbReference>
<dbReference type="InterPro" id="IPR047542">
    <property type="entry name" value="Rcat_RBR_RNF31-like"/>
</dbReference>
<feature type="region of interest" description="Disordered" evidence="9">
    <location>
        <begin position="563"/>
        <end position="794"/>
    </location>
</feature>
<feature type="region of interest" description="Disordered" evidence="9">
    <location>
        <begin position="494"/>
        <end position="537"/>
    </location>
</feature>
<evidence type="ECO:0000259" key="10">
    <source>
        <dbReference type="PROSITE" id="PS50089"/>
    </source>
</evidence>
<dbReference type="GO" id="GO:1990450">
    <property type="term" value="F:linear polyubiquitin binding"/>
    <property type="evidence" value="ECO:0007669"/>
    <property type="project" value="TreeGrafter"/>
</dbReference>
<dbReference type="GO" id="GO:0070530">
    <property type="term" value="F:K63-linked polyubiquitin modification-dependent protein binding"/>
    <property type="evidence" value="ECO:0007669"/>
    <property type="project" value="TreeGrafter"/>
</dbReference>
<dbReference type="InterPro" id="IPR026254">
    <property type="entry name" value="RNF31-like"/>
</dbReference>
<dbReference type="InterPro" id="IPR013083">
    <property type="entry name" value="Znf_RING/FYVE/PHD"/>
</dbReference>
<evidence type="ECO:0000313" key="13">
    <source>
        <dbReference type="RefSeq" id="XP_028026295.1"/>
    </source>
</evidence>
<feature type="region of interest" description="Disordered" evidence="9">
    <location>
        <begin position="1218"/>
        <end position="1293"/>
    </location>
</feature>
<dbReference type="InterPro" id="IPR032065">
    <property type="entry name" value="RNF31-UBA"/>
</dbReference>
<evidence type="ECO:0000256" key="7">
    <source>
        <dbReference type="ARBA" id="ARBA00022833"/>
    </source>
</evidence>
<evidence type="ECO:0000256" key="2">
    <source>
        <dbReference type="ARBA" id="ARBA00022679"/>
    </source>
</evidence>
<dbReference type="InterPro" id="IPR001876">
    <property type="entry name" value="Znf_RanBP2"/>
</dbReference>
<feature type="region of interest" description="Disordered" evidence="9">
    <location>
        <begin position="355"/>
        <end position="442"/>
    </location>
</feature>
<feature type="compositionally biased region" description="Polar residues" evidence="9">
    <location>
        <begin position="582"/>
        <end position="596"/>
    </location>
</feature>
<evidence type="ECO:0000256" key="1">
    <source>
        <dbReference type="ARBA" id="ARBA00008278"/>
    </source>
</evidence>
<dbReference type="InterPro" id="IPR041031">
    <property type="entry name" value="RNF31_C"/>
</dbReference>
<dbReference type="KEGG" id="bman:114240044"/>
<keyword evidence="12" id="KW-1185">Reference proteome</keyword>
<dbReference type="GO" id="GO:0061630">
    <property type="term" value="F:ubiquitin protein ligase activity"/>
    <property type="evidence" value="ECO:0007669"/>
    <property type="project" value="TreeGrafter"/>
</dbReference>
<dbReference type="PROSITE" id="PS50089">
    <property type="entry name" value="ZF_RING_2"/>
    <property type="match status" value="1"/>
</dbReference>
<feature type="compositionally biased region" description="Pro residues" evidence="9">
    <location>
        <begin position="137"/>
        <end position="148"/>
    </location>
</feature>
<dbReference type="CDD" id="cd20337">
    <property type="entry name" value="BRcat_RBR_HOIP"/>
    <property type="match status" value="1"/>
</dbReference>
<proteinExistence type="inferred from homology"/>
<dbReference type="PANTHER" id="PTHR16004">
    <property type="entry name" value="RING FINGER PROTEIN 31-RELATED"/>
    <property type="match status" value="1"/>
</dbReference>
<feature type="compositionally biased region" description="Polar residues" evidence="9">
    <location>
        <begin position="1687"/>
        <end position="1711"/>
    </location>
</feature>
<dbReference type="GO" id="GO:0097039">
    <property type="term" value="P:protein linear polyubiquitination"/>
    <property type="evidence" value="ECO:0007669"/>
    <property type="project" value="TreeGrafter"/>
</dbReference>
<dbReference type="Gene3D" id="2.30.30.380">
    <property type="entry name" value="Zn-finger domain of Sec23/24"/>
    <property type="match status" value="1"/>
</dbReference>
<gene>
    <name evidence="13" type="primary">LOC114240044</name>
</gene>
<feature type="compositionally biased region" description="Pro residues" evidence="9">
    <location>
        <begin position="63"/>
        <end position="75"/>
    </location>
</feature>
<dbReference type="GO" id="GO:0071797">
    <property type="term" value="C:LUBAC complex"/>
    <property type="evidence" value="ECO:0007669"/>
    <property type="project" value="InterPro"/>
</dbReference>
<keyword evidence="4" id="KW-0677">Repeat</keyword>
<feature type="compositionally biased region" description="Basic and acidic residues" evidence="9">
    <location>
        <begin position="1"/>
        <end position="10"/>
    </location>
</feature>
<feature type="domain" description="RING-type" evidence="10">
    <location>
        <begin position="1863"/>
        <end position="1912"/>
    </location>
</feature>
<feature type="domain" description="RING-type" evidence="11">
    <location>
        <begin position="1859"/>
        <end position="2095"/>
    </location>
</feature>
<dbReference type="SMART" id="SM00647">
    <property type="entry name" value="IBR"/>
    <property type="match status" value="2"/>
</dbReference>
<feature type="region of interest" description="Disordered" evidence="9">
    <location>
        <begin position="1687"/>
        <end position="1731"/>
    </location>
</feature>
<dbReference type="PANTHER" id="PTHR16004:SF2">
    <property type="entry name" value="E3 UBIQUITIN-PROTEIN LIGASE LUBEL"/>
    <property type="match status" value="1"/>
</dbReference>
<dbReference type="InterPro" id="IPR047540">
    <property type="entry name" value="BRcat_RBR_RNF31-like"/>
</dbReference>
<name>A0A6J2J9Y4_BOMMA</name>
<dbReference type="GeneID" id="114240044"/>
<dbReference type="Gene3D" id="3.30.40.10">
    <property type="entry name" value="Zinc/RING finger domain, C3HC4 (zinc finger)"/>
    <property type="match status" value="1"/>
</dbReference>
<feature type="region of interest" description="Disordered" evidence="9">
    <location>
        <begin position="899"/>
        <end position="953"/>
    </location>
</feature>
<keyword evidence="2" id="KW-0808">Transferase</keyword>
<feature type="compositionally biased region" description="Basic residues" evidence="9">
    <location>
        <begin position="114"/>
        <end position="123"/>
    </location>
</feature>
<keyword evidence="3" id="KW-0479">Metal-binding</keyword>
<dbReference type="Gene3D" id="6.10.140.1100">
    <property type="match status" value="1"/>
</dbReference>
<dbReference type="PROSITE" id="PS01358">
    <property type="entry name" value="ZF_RANBP2_1"/>
    <property type="match status" value="1"/>
</dbReference>
<feature type="region of interest" description="Disordered" evidence="9">
    <location>
        <begin position="1751"/>
        <end position="1786"/>
    </location>
</feature>
<dbReference type="GO" id="GO:0008270">
    <property type="term" value="F:zinc ion binding"/>
    <property type="evidence" value="ECO:0007669"/>
    <property type="project" value="UniProtKB-KW"/>
</dbReference>
<comment type="similarity">
    <text evidence="1">Belongs to the RBR family.</text>
</comment>
<feature type="compositionally biased region" description="Basic and acidic residues" evidence="9">
    <location>
        <begin position="629"/>
        <end position="641"/>
    </location>
</feature>
<evidence type="ECO:0000259" key="11">
    <source>
        <dbReference type="PROSITE" id="PS51873"/>
    </source>
</evidence>
<dbReference type="PROSITE" id="PS51873">
    <property type="entry name" value="TRIAD"/>
    <property type="match status" value="1"/>
</dbReference>
<feature type="compositionally biased region" description="Basic residues" evidence="9">
    <location>
        <begin position="396"/>
        <end position="405"/>
    </location>
</feature>
<feature type="compositionally biased region" description="Basic and acidic residues" evidence="9">
    <location>
        <begin position="741"/>
        <end position="770"/>
    </location>
</feature>
<organism evidence="12 13">
    <name type="scientific">Bombyx mandarina</name>
    <name type="common">Wild silk moth</name>
    <name type="synonym">Wild silkworm</name>
    <dbReference type="NCBI Taxonomy" id="7092"/>
    <lineage>
        <taxon>Eukaryota</taxon>
        <taxon>Metazoa</taxon>
        <taxon>Ecdysozoa</taxon>
        <taxon>Arthropoda</taxon>
        <taxon>Hexapoda</taxon>
        <taxon>Insecta</taxon>
        <taxon>Pterygota</taxon>
        <taxon>Neoptera</taxon>
        <taxon>Endopterygota</taxon>
        <taxon>Lepidoptera</taxon>
        <taxon>Glossata</taxon>
        <taxon>Ditrysia</taxon>
        <taxon>Bombycoidea</taxon>
        <taxon>Bombycidae</taxon>
        <taxon>Bombycinae</taxon>
        <taxon>Bombyx</taxon>
    </lineage>
</organism>
<dbReference type="OrthoDB" id="9978677at2759"/>
<dbReference type="RefSeq" id="XP_028026295.1">
    <property type="nucleotide sequence ID" value="XM_028170494.1"/>
</dbReference>
<evidence type="ECO:0000256" key="5">
    <source>
        <dbReference type="ARBA" id="ARBA00022771"/>
    </source>
</evidence>
<dbReference type="CDD" id="cd19815">
    <property type="entry name" value="Bbox1_HOIP"/>
    <property type="match status" value="1"/>
</dbReference>
<evidence type="ECO:0000256" key="4">
    <source>
        <dbReference type="ARBA" id="ARBA00022737"/>
    </source>
</evidence>
<dbReference type="CDD" id="cd20351">
    <property type="entry name" value="Rcat_RBR_HOIP"/>
    <property type="match status" value="1"/>
</dbReference>
<evidence type="ECO:0000313" key="12">
    <source>
        <dbReference type="Proteomes" id="UP000504629"/>
    </source>
</evidence>
<accession>A0A6J2J9Y4</accession>
<feature type="compositionally biased region" description="Acidic residues" evidence="9">
    <location>
        <begin position="1247"/>
        <end position="1260"/>
    </location>
</feature>
<keyword evidence="7" id="KW-0862">Zinc</keyword>
<feature type="compositionally biased region" description="Polar residues" evidence="9">
    <location>
        <begin position="1138"/>
        <end position="1167"/>
    </location>
</feature>
<feature type="region of interest" description="Disordered" evidence="9">
    <location>
        <begin position="1661"/>
        <end position="1680"/>
    </location>
</feature>
<keyword evidence="6" id="KW-0833">Ubl conjugation pathway</keyword>
<feature type="compositionally biased region" description="Basic and acidic residues" evidence="9">
    <location>
        <begin position="1171"/>
        <end position="1192"/>
    </location>
</feature>
<protein>
    <submittedName>
        <fullName evidence="13">Uncharacterized protein LOC114240044 isoform X1</fullName>
    </submittedName>
</protein>
<dbReference type="Proteomes" id="UP000504629">
    <property type="component" value="Unplaced"/>
</dbReference>
<feature type="compositionally biased region" description="Low complexity" evidence="9">
    <location>
        <begin position="376"/>
        <end position="395"/>
    </location>
</feature>
<feature type="compositionally biased region" description="Polar residues" evidence="9">
    <location>
        <begin position="660"/>
        <end position="685"/>
    </location>
</feature>
<reference evidence="13" key="1">
    <citation type="submission" date="2025-08" db="UniProtKB">
        <authorList>
            <consortium name="RefSeq"/>
        </authorList>
    </citation>
    <scope>IDENTIFICATION</scope>
    <source>
        <tissue evidence="13">Silk gland</tissue>
    </source>
</reference>
<dbReference type="GO" id="GO:0036435">
    <property type="term" value="F:K48-linked polyubiquitin modification-dependent protein binding"/>
    <property type="evidence" value="ECO:0007669"/>
    <property type="project" value="TreeGrafter"/>
</dbReference>
<dbReference type="InterPro" id="IPR002867">
    <property type="entry name" value="IBR_dom"/>
</dbReference>
<evidence type="ECO:0000256" key="8">
    <source>
        <dbReference type="PROSITE-ProRule" id="PRU00175"/>
    </source>
</evidence>
<dbReference type="Pfam" id="PF01485">
    <property type="entry name" value="IBR"/>
    <property type="match status" value="1"/>
</dbReference>
<keyword evidence="5 8" id="KW-0863">Zinc-finger</keyword>
<dbReference type="InterPro" id="IPR047543">
    <property type="entry name" value="Bbox1_RNF31-like"/>
</dbReference>
<evidence type="ECO:0000256" key="3">
    <source>
        <dbReference type="ARBA" id="ARBA00022723"/>
    </source>
</evidence>
<dbReference type="Pfam" id="PF18091">
    <property type="entry name" value="E3_UbLigase_RBR"/>
    <property type="match status" value="1"/>
</dbReference>
<dbReference type="Pfam" id="PF16678">
    <property type="entry name" value="UBA_HOIP"/>
    <property type="match status" value="1"/>
</dbReference>
<feature type="compositionally biased region" description="Basic and acidic residues" evidence="9">
    <location>
        <begin position="597"/>
        <end position="611"/>
    </location>
</feature>
<feature type="region of interest" description="Disordered" evidence="9">
    <location>
        <begin position="1134"/>
        <end position="1196"/>
    </location>
</feature>
<dbReference type="SUPFAM" id="SSF57850">
    <property type="entry name" value="RING/U-box"/>
    <property type="match status" value="3"/>
</dbReference>
<evidence type="ECO:0000256" key="9">
    <source>
        <dbReference type="SAM" id="MobiDB-lite"/>
    </source>
</evidence>
<dbReference type="Pfam" id="PF22191">
    <property type="entry name" value="IBR_1"/>
    <property type="match status" value="1"/>
</dbReference>
<feature type="compositionally biased region" description="Polar residues" evidence="9">
    <location>
        <begin position="1264"/>
        <end position="1286"/>
    </location>
</feature>
<evidence type="ECO:0000256" key="6">
    <source>
        <dbReference type="ARBA" id="ARBA00022786"/>
    </source>
</evidence>
<feature type="region of interest" description="Disordered" evidence="9">
    <location>
        <begin position="1"/>
        <end position="77"/>
    </location>
</feature>
<feature type="region of interest" description="Disordered" evidence="9">
    <location>
        <begin position="114"/>
        <end position="164"/>
    </location>
</feature>
<dbReference type="InterPro" id="IPR044066">
    <property type="entry name" value="TRIAD_supradom"/>
</dbReference>
<sequence>MLKGRGRDPRGAVPPTPTMSRSIHSGSHHPFTQPMQRAPLTKPEPDYEVVEFPSDQYVNAKLNPPPPPPPRPPTGHPVDADASCGLCGGGGARVRCAECGRRALCASCDDMYHRHPKRRHHQRQALSTAQLREERPPLPPKVAPPVPPPRRHKLSGDRLSASPKPMMDQRRATLGHLSAGIAQVSRGSTGTTPINNHVAPHPHSQMPLHVQAKMTTIPTSSHIGSMPYLPTSMPHSNMPQLTSMQPQGHHTLGHLNPAWARQRGSLQGFNMHQNVPPESWEPENVSHVQNWNRPLRRGASVLELGVGGGATCGGCAQCAGSGWRYGSCASLDHPWQGAWQPPPCCLPPHDPRLHAHTHHVSQTPQPHRRVETRTMSRAASRAGSRAPSPAASVRSRASRRTKHRTPSPPLPSSDADTESEGESITVPPSSIHENNDNYLGPAPPPPEINWQCEHCTFVNEPGVRVCAVCCRTPTVAPKILVSGVKEEMEKLKIETKKSTPTTATHDDSPTKQNGVRCSPKISKERKSTGCGPSPPREEFISMQIVNSQSPVIEQNKHSFVERSTKGHDIAVGPSPPRDIRHSQQNRNITSSPQIDNRVQDSPRRSVKDSPVKDQPQLHSISVGPSPPRENNRVSIEPEKQVQKKSTGTSPSRDVIVRASSFRSNKTNVSNTGTSPPPQSISTQTYEVPKQWERAPSASRSRPRRRFRDESRRERSHSRHSLSSDTRESDRSVRTLGTTNRWEWREEDSSPGGDWDHGNMSRRASHLDLRRPRSHRRSGFYGSEAASPEPTGATRATSLEALSGAGRRETERGLELAKLMTEAERLGFSAAEVQAALAQSPAAPLAWLRSRWPSLCAGVRAAAARLAPDAVISELEARASLARHRGAMWPAVTECVERHRRQAGSTEMGEEGRVRGRVWGSPAGADDDAAPPRFASRRSSRARAEDSSDEFEAPTRPVFRDDDWMFLPLDVNVKDEYETNQNLKSWNKHSYDAPHDDRDDVTVTLNILKNNTDEENFLRSLLENTQLKLEESTITDRNRTNFNDLIQSENDFIDAYNALTKASPLPNINDVILEPNSKSFPTDIIHDNIKLQNNKNEKLLIKGQNISDRKSTKNILVDEKKDNLIALKVVSKTEEQKSKASTIKNDNNIFPNNEAVKQQTEAQSNKQTYYRDVLEKKQPENKNKIQNSYDDKSQNLNDIVDNTQKLIQQMREELDSDMHSFKNNSTSHSEHESSSNEEQLTSYSDTDHETEESENITSDEDGNSKDTQNVRIKTNNSVRQSEASNRTSSEDNEQFEEAMDHIENQVDDFKNTNMAILDSIARSLQEEHIVTVEEIKPTIPVKKEDSNNNLYVAVNSFEEIYAQLNSTKMQQKIISESENILQTNTLPDITVIEKHAITVSEYRPSASFQLIISENQQPKLKGKLNTIEPTHENLINEPSPDNLVNVFKNTENHYESNKIEVLNTTQPFPPLERTRENNIERTNNDQIEQEQTINFGEINATQDEPERNDLEFGAINIEIKQNTENTELQIQLDNISQPLPAEESDNRNTNVQLQTIQREIEEIDIFNKVDQNERNGNANQIQLEPINIIKETPLQHQVQTSISTVNSASITEKTYSKNPASKSNIPKLIKNVFGTKTKLEKNGPKFVASKVPIRRASIKQYPAPAPPKSQFGHIQSGHVKQLQTRLFDTRPKNSNTVKESNISEPEPSTSTMSKKKPAPPPPIEHKNEQATSIQVQPTMEKKNNYFRETCRTEDEWTESDSESSQTPVKKPVEEINYNPPSPPPPLTLRRVSGQLVDLAKIRLPEGSPERQARMLLAEGATETWEQAQLAVELISRGIESSAALLAALECTDITGALVYLHQDCELCASRLPEHEMVSMLRCTHRCCRECARHYFTVQITERSIADCVCPYCKVPDLENLPEDAWLDYFAHLDILLKTLLETEVHELFQRKLRDRTLARDPNFRWCMECASGFFVHPKQKKLRCPECRSVSCASCRKPWTANHEGMTCEQYATWLDDNDPERSLTAIQQHLRDNGLECPRCRFKYSLSRGGCMHFTCTQCKYEFCYGCGKPFTMGARCGLSDYCAKLGLHAHHPRNCLFYLRDKEPHELQTLLQMNNVHYETEAAPGSTGRCPTQLQRETPTGLVDGVCGSEAPANYAGLCKNHYLEYLSRTVRRHGVDPLPILGVDDLETLVRRAALRLPPRPYGSLEGLYKRGLIEIVKEKIPLD</sequence>